<keyword evidence="4" id="KW-0249">Electron transport</keyword>
<dbReference type="OrthoDB" id="9805828at2"/>
<evidence type="ECO:0000256" key="4">
    <source>
        <dbReference type="ARBA" id="ARBA00022982"/>
    </source>
</evidence>
<dbReference type="InterPro" id="IPR009056">
    <property type="entry name" value="Cyt_c-like_dom"/>
</dbReference>
<evidence type="ECO:0000256" key="6">
    <source>
        <dbReference type="PROSITE-ProRule" id="PRU00433"/>
    </source>
</evidence>
<dbReference type="EMBL" id="PZKF01000038">
    <property type="protein sequence ID" value="PTE16231.1"/>
    <property type="molecule type" value="Genomic_DNA"/>
</dbReference>
<protein>
    <submittedName>
        <fullName evidence="9">Cytochrome C</fullName>
    </submittedName>
</protein>
<evidence type="ECO:0000313" key="9">
    <source>
        <dbReference type="EMBL" id="PTE16231.1"/>
    </source>
</evidence>
<comment type="caution">
    <text evidence="9">The sequence shown here is derived from an EMBL/GenBank/DDBJ whole genome shotgun (WGS) entry which is preliminary data.</text>
</comment>
<keyword evidence="3 6" id="KW-0479">Metal-binding</keyword>
<keyword evidence="5 6" id="KW-0408">Iron</keyword>
<keyword evidence="1" id="KW-0813">Transport</keyword>
<accession>A0A2T4JEA2</accession>
<dbReference type="Gene3D" id="1.10.760.10">
    <property type="entry name" value="Cytochrome c-like domain"/>
    <property type="match status" value="1"/>
</dbReference>
<evidence type="ECO:0000313" key="10">
    <source>
        <dbReference type="Proteomes" id="UP000241899"/>
    </source>
</evidence>
<dbReference type="PANTHER" id="PTHR11961">
    <property type="entry name" value="CYTOCHROME C"/>
    <property type="match status" value="1"/>
</dbReference>
<dbReference type="RefSeq" id="WP_107325836.1">
    <property type="nucleotide sequence ID" value="NZ_NHSP01000096.1"/>
</dbReference>
<dbReference type="GO" id="GO:0046872">
    <property type="term" value="F:metal ion binding"/>
    <property type="evidence" value="ECO:0007669"/>
    <property type="project" value="UniProtKB-KW"/>
</dbReference>
<dbReference type="AlphaFoldDB" id="A0A2T4JEA2"/>
<evidence type="ECO:0000256" key="2">
    <source>
        <dbReference type="ARBA" id="ARBA00022617"/>
    </source>
</evidence>
<feature type="domain" description="Cytochrome c" evidence="8">
    <location>
        <begin position="21"/>
        <end position="135"/>
    </location>
</feature>
<evidence type="ECO:0000259" key="8">
    <source>
        <dbReference type="PROSITE" id="PS51007"/>
    </source>
</evidence>
<name>A0A2T4JEA2_9RHOB</name>
<evidence type="ECO:0000256" key="7">
    <source>
        <dbReference type="SAM" id="SignalP"/>
    </source>
</evidence>
<evidence type="ECO:0000256" key="1">
    <source>
        <dbReference type="ARBA" id="ARBA00022448"/>
    </source>
</evidence>
<dbReference type="GO" id="GO:0009055">
    <property type="term" value="F:electron transfer activity"/>
    <property type="evidence" value="ECO:0007669"/>
    <property type="project" value="InterPro"/>
</dbReference>
<dbReference type="Proteomes" id="UP000241899">
    <property type="component" value="Unassembled WGS sequence"/>
</dbReference>
<gene>
    <name evidence="9" type="ORF">C5F46_13285</name>
</gene>
<dbReference type="InterPro" id="IPR002327">
    <property type="entry name" value="Cyt_c_1A/1B"/>
</dbReference>
<keyword evidence="10" id="KW-1185">Reference proteome</keyword>
<evidence type="ECO:0000256" key="3">
    <source>
        <dbReference type="ARBA" id="ARBA00022723"/>
    </source>
</evidence>
<dbReference type="SUPFAM" id="SSF46626">
    <property type="entry name" value="Cytochrome c"/>
    <property type="match status" value="1"/>
</dbReference>
<dbReference type="GO" id="GO:0020037">
    <property type="term" value="F:heme binding"/>
    <property type="evidence" value="ECO:0007669"/>
    <property type="project" value="InterPro"/>
</dbReference>
<feature type="signal peptide" evidence="7">
    <location>
        <begin position="1"/>
        <end position="20"/>
    </location>
</feature>
<organism evidence="9 10">
    <name type="scientific">Phaeovulum veldkampii DSM 11550</name>
    <dbReference type="NCBI Taxonomy" id="1185920"/>
    <lineage>
        <taxon>Bacteria</taxon>
        <taxon>Pseudomonadati</taxon>
        <taxon>Pseudomonadota</taxon>
        <taxon>Alphaproteobacteria</taxon>
        <taxon>Rhodobacterales</taxon>
        <taxon>Paracoccaceae</taxon>
        <taxon>Phaeovulum</taxon>
    </lineage>
</organism>
<feature type="chain" id="PRO_5015420345" evidence="7">
    <location>
        <begin position="21"/>
        <end position="151"/>
    </location>
</feature>
<dbReference type="PROSITE" id="PS51007">
    <property type="entry name" value="CYTC"/>
    <property type="match status" value="1"/>
</dbReference>
<keyword evidence="2 6" id="KW-0349">Heme</keyword>
<proteinExistence type="predicted"/>
<keyword evidence="7" id="KW-0732">Signal</keyword>
<reference evidence="9 10" key="1">
    <citation type="submission" date="2018-03" db="EMBL/GenBank/DDBJ databases">
        <title>Rhodobacter veldkampii.</title>
        <authorList>
            <person name="Meyer T.E."/>
            <person name="Miller S."/>
            <person name="Lodha T."/>
            <person name="Gandham S."/>
            <person name="Chintalapati S."/>
            <person name="Chintalapati V.R."/>
        </authorList>
    </citation>
    <scope>NUCLEOTIDE SEQUENCE [LARGE SCALE GENOMIC DNA]</scope>
    <source>
        <strain evidence="9 10">DSM 11550</strain>
    </source>
</reference>
<dbReference type="InterPro" id="IPR036909">
    <property type="entry name" value="Cyt_c-like_dom_sf"/>
</dbReference>
<evidence type="ECO:0000256" key="5">
    <source>
        <dbReference type="ARBA" id="ARBA00023004"/>
    </source>
</evidence>
<sequence length="151" mass="15518">MKISLYATLAALALATPALAGDVEAGAKEFSKCKACHSIIGAAGEEIVKGGKIGPNLYGVVGRPVATVADFKYGDSILAVGATGMVWDEAELAVYMTDPVKWLKDKTGDKKAKSLMTHKQAKKQEDVAAYLASVAPAADAPAADPAAPVTN</sequence>